<keyword evidence="2 5" id="KW-0812">Transmembrane</keyword>
<keyword evidence="3 5" id="KW-1133">Transmembrane helix</keyword>
<name>A0A2G5U230_9PELO</name>
<dbReference type="Gene3D" id="1.20.1070.10">
    <property type="entry name" value="Rhodopsin 7-helix transmembrane proteins"/>
    <property type="match status" value="1"/>
</dbReference>
<dbReference type="InterPro" id="IPR052665">
    <property type="entry name" value="Neuropeptide-GPCR"/>
</dbReference>
<feature type="transmembrane region" description="Helical" evidence="5">
    <location>
        <begin position="259"/>
        <end position="279"/>
    </location>
</feature>
<accession>A0A2G5U230</accession>
<evidence type="ECO:0000256" key="4">
    <source>
        <dbReference type="ARBA" id="ARBA00023136"/>
    </source>
</evidence>
<evidence type="ECO:0000256" key="1">
    <source>
        <dbReference type="ARBA" id="ARBA00004370"/>
    </source>
</evidence>
<protein>
    <recommendedName>
        <fullName evidence="6">G-protein coupled receptors family 1 profile domain-containing protein</fullName>
    </recommendedName>
</protein>
<keyword evidence="4 5" id="KW-0472">Membrane</keyword>
<dbReference type="Proteomes" id="UP000230233">
    <property type="component" value="Chromosome IV"/>
</dbReference>
<feature type="transmembrane region" description="Helical" evidence="5">
    <location>
        <begin position="86"/>
        <end position="110"/>
    </location>
</feature>
<dbReference type="OrthoDB" id="5868253at2759"/>
<comment type="subcellular location">
    <subcellularLocation>
        <location evidence="1">Membrane</location>
    </subcellularLocation>
</comment>
<evidence type="ECO:0000256" key="3">
    <source>
        <dbReference type="ARBA" id="ARBA00022989"/>
    </source>
</evidence>
<dbReference type="InterPro" id="IPR019426">
    <property type="entry name" value="7TM_GPCR_serpentine_rcpt_Srv"/>
</dbReference>
<keyword evidence="8" id="KW-1185">Reference proteome</keyword>
<evidence type="ECO:0000259" key="6">
    <source>
        <dbReference type="PROSITE" id="PS50262"/>
    </source>
</evidence>
<evidence type="ECO:0000256" key="5">
    <source>
        <dbReference type="SAM" id="Phobius"/>
    </source>
</evidence>
<dbReference type="GO" id="GO:0016020">
    <property type="term" value="C:membrane"/>
    <property type="evidence" value="ECO:0007669"/>
    <property type="project" value="UniProtKB-SubCell"/>
</dbReference>
<dbReference type="InterPro" id="IPR017452">
    <property type="entry name" value="GPCR_Rhodpsn_7TM"/>
</dbReference>
<evidence type="ECO:0000313" key="7">
    <source>
        <dbReference type="EMBL" id="PIC33592.1"/>
    </source>
</evidence>
<feature type="transmembrane region" description="Helical" evidence="5">
    <location>
        <begin position="12"/>
        <end position="33"/>
    </location>
</feature>
<dbReference type="PROSITE" id="PS50262">
    <property type="entry name" value="G_PROTEIN_RECEP_F1_2"/>
    <property type="match status" value="1"/>
</dbReference>
<feature type="transmembrane region" description="Helical" evidence="5">
    <location>
        <begin position="221"/>
        <end position="239"/>
    </location>
</feature>
<dbReference type="AlphaFoldDB" id="A0A2G5U230"/>
<evidence type="ECO:0000313" key="8">
    <source>
        <dbReference type="Proteomes" id="UP000230233"/>
    </source>
</evidence>
<reference evidence="8" key="1">
    <citation type="submission" date="2017-10" db="EMBL/GenBank/DDBJ databases">
        <title>Rapid genome shrinkage in a self-fertile nematode reveals novel sperm competition proteins.</title>
        <authorList>
            <person name="Yin D."/>
            <person name="Schwarz E.M."/>
            <person name="Thomas C.G."/>
            <person name="Felde R.L."/>
            <person name="Korf I.F."/>
            <person name="Cutter A.D."/>
            <person name="Schartner C.M."/>
            <person name="Ralston E.J."/>
            <person name="Meyer B.J."/>
            <person name="Haag E.S."/>
        </authorList>
    </citation>
    <scope>NUCLEOTIDE SEQUENCE [LARGE SCALE GENOMIC DNA]</scope>
    <source>
        <strain evidence="8">JU1422</strain>
    </source>
</reference>
<dbReference type="SUPFAM" id="SSF81321">
    <property type="entry name" value="Family A G protein-coupled receptor-like"/>
    <property type="match status" value="1"/>
</dbReference>
<dbReference type="STRING" id="1611254.A0A2G5U230"/>
<dbReference type="PANTHER" id="PTHR24224">
    <property type="entry name" value="CARDIOACCELERATORY PEPTIDE RECEPTOR-RELATED"/>
    <property type="match status" value="1"/>
</dbReference>
<proteinExistence type="predicted"/>
<dbReference type="FunFam" id="1.20.1070.10:FF:000344">
    <property type="entry name" value="Serpentine Receptor, class V"/>
    <property type="match status" value="1"/>
</dbReference>
<gene>
    <name evidence="7" type="primary">Cnig_chr_IV.g13518</name>
    <name evidence="7" type="ORF">B9Z55_013518</name>
</gene>
<feature type="transmembrane region" description="Helical" evidence="5">
    <location>
        <begin position="131"/>
        <end position="153"/>
    </location>
</feature>
<organism evidence="7 8">
    <name type="scientific">Caenorhabditis nigoni</name>
    <dbReference type="NCBI Taxonomy" id="1611254"/>
    <lineage>
        <taxon>Eukaryota</taxon>
        <taxon>Metazoa</taxon>
        <taxon>Ecdysozoa</taxon>
        <taxon>Nematoda</taxon>
        <taxon>Chromadorea</taxon>
        <taxon>Rhabditida</taxon>
        <taxon>Rhabditina</taxon>
        <taxon>Rhabditomorpha</taxon>
        <taxon>Rhabditoidea</taxon>
        <taxon>Rhabditidae</taxon>
        <taxon>Peloderinae</taxon>
        <taxon>Caenorhabditis</taxon>
    </lineage>
</organism>
<evidence type="ECO:0000256" key="2">
    <source>
        <dbReference type="ARBA" id="ARBA00022692"/>
    </source>
</evidence>
<dbReference type="Pfam" id="PF10323">
    <property type="entry name" value="7TM_GPCR_Srv"/>
    <property type="match status" value="1"/>
</dbReference>
<feature type="transmembrane region" description="Helical" evidence="5">
    <location>
        <begin position="180"/>
        <end position="200"/>
    </location>
</feature>
<dbReference type="CDD" id="cd00637">
    <property type="entry name" value="7tm_classA_rhodopsin-like"/>
    <property type="match status" value="1"/>
</dbReference>
<comment type="caution">
    <text evidence="7">The sequence shown here is derived from an EMBL/GenBank/DDBJ whole genome shotgun (WGS) entry which is preliminary data.</text>
</comment>
<feature type="domain" description="G-protein coupled receptors family 1 profile" evidence="6">
    <location>
        <begin position="24"/>
        <end position="276"/>
    </location>
</feature>
<dbReference type="PANTHER" id="PTHR24224:SF33">
    <property type="entry name" value="G-PROTEIN COUPLED RECEPTORS FAMILY 1 PROFILE DOMAIN-CONTAINING PROTEIN"/>
    <property type="match status" value="1"/>
</dbReference>
<sequence>MNDTAPPKWPMLVYYGMSLVSLPLYLLVFVSFLRLRCVSKTYNSVFYSILLQHCIADLLAMTFFFATNPMRVLPYIRDFYFKYQHYYITAASYNSVYYFLYVRCTGIMFLSLQRYYVICFPTHKLTFRVQAVSSIKIILVYWLTPILISIVVLKDTDFEYDNYERMAILADHDVIQRNTLMALIIVSITCAVCSFAYGALFYYIRQHTAGFSKSLRREVHLAIQVFVLLLAFFAILVYYGFQNYFSQSEDTGPIFYMRALYPVANGLLSYINPFCILFLNRDLASQVFRTATCHRNITSDFQVSAIITTSTKHPMKRDTSHDGPNSPVTF</sequence>
<dbReference type="EMBL" id="PDUG01000004">
    <property type="protein sequence ID" value="PIC33592.1"/>
    <property type="molecule type" value="Genomic_DNA"/>
</dbReference>
<feature type="transmembrane region" description="Helical" evidence="5">
    <location>
        <begin position="45"/>
        <end position="66"/>
    </location>
</feature>